<keyword evidence="2" id="KW-0732">Signal</keyword>
<name>A0A542ZEC2_9MICO</name>
<dbReference type="AlphaFoldDB" id="A0A542ZEC2"/>
<feature type="region of interest" description="Disordered" evidence="1">
    <location>
        <begin position="198"/>
        <end position="223"/>
    </location>
</feature>
<feature type="chain" id="PRO_5039072291" description="YpeB-like protein with protease inhibitory function" evidence="2">
    <location>
        <begin position="30"/>
        <end position="223"/>
    </location>
</feature>
<keyword evidence="4" id="KW-1185">Reference proteome</keyword>
<feature type="compositionally biased region" description="Polar residues" evidence="1">
    <location>
        <begin position="139"/>
        <end position="150"/>
    </location>
</feature>
<dbReference type="RefSeq" id="WP_185745958.1">
    <property type="nucleotide sequence ID" value="NZ_BAAAKX010000006.1"/>
</dbReference>
<feature type="compositionally biased region" description="Gly residues" evidence="1">
    <location>
        <begin position="122"/>
        <end position="137"/>
    </location>
</feature>
<comment type="caution">
    <text evidence="3">The sequence shown here is derived from an EMBL/GenBank/DDBJ whole genome shotgun (WGS) entry which is preliminary data.</text>
</comment>
<protein>
    <recommendedName>
        <fullName evidence="5">YpeB-like protein with protease inhibitory function</fullName>
    </recommendedName>
</protein>
<feature type="signal peptide" evidence="2">
    <location>
        <begin position="1"/>
        <end position="29"/>
    </location>
</feature>
<evidence type="ECO:0000313" key="3">
    <source>
        <dbReference type="EMBL" id="TQL58683.1"/>
    </source>
</evidence>
<sequence>MRNTKLITAASGILAAAGLVAGGAALANASTPASVPAATGYYSATNGPQGGGPGQGRGSNDTPVTGSELTSVKDAVKAKDSAVTVTSVRKDPDGSYDVFGTTSGSPVMLQVSKDLKTITTGPAGGHGGPGGPDGAGRGSNDTPVTGSELTSVKDAVKAKDSAVTVTSVRKDPDGSYDVFGTTSGSPVMLEVSKDLKTITVNPHGPGHGPGDGSGAAPSAGTVS</sequence>
<feature type="compositionally biased region" description="Polar residues" evidence="1">
    <location>
        <begin position="59"/>
        <end position="70"/>
    </location>
</feature>
<gene>
    <name evidence="3" type="ORF">FB474_0017</name>
</gene>
<evidence type="ECO:0000256" key="2">
    <source>
        <dbReference type="SAM" id="SignalP"/>
    </source>
</evidence>
<feature type="compositionally biased region" description="Low complexity" evidence="1">
    <location>
        <begin position="214"/>
        <end position="223"/>
    </location>
</feature>
<feature type="region of interest" description="Disordered" evidence="1">
    <location>
        <begin position="117"/>
        <end position="155"/>
    </location>
</feature>
<evidence type="ECO:0000313" key="4">
    <source>
        <dbReference type="Proteomes" id="UP000319514"/>
    </source>
</evidence>
<feature type="region of interest" description="Disordered" evidence="1">
    <location>
        <begin position="44"/>
        <end position="97"/>
    </location>
</feature>
<dbReference type="Proteomes" id="UP000319514">
    <property type="component" value="Unassembled WGS sequence"/>
</dbReference>
<proteinExistence type="predicted"/>
<evidence type="ECO:0000256" key="1">
    <source>
        <dbReference type="SAM" id="MobiDB-lite"/>
    </source>
</evidence>
<reference evidence="3 4" key="1">
    <citation type="submission" date="2019-06" db="EMBL/GenBank/DDBJ databases">
        <title>Sequencing the genomes of 1000 actinobacteria strains.</title>
        <authorList>
            <person name="Klenk H.-P."/>
        </authorList>
    </citation>
    <scope>NUCLEOTIDE SEQUENCE [LARGE SCALE GENOMIC DNA]</scope>
    <source>
        <strain evidence="3 4">DSM 18082</strain>
    </source>
</reference>
<evidence type="ECO:0008006" key="5">
    <source>
        <dbReference type="Google" id="ProtNLM"/>
    </source>
</evidence>
<accession>A0A542ZEC2</accession>
<organism evidence="3 4">
    <name type="scientific">Oryzihumus leptocrescens</name>
    <dbReference type="NCBI Taxonomy" id="297536"/>
    <lineage>
        <taxon>Bacteria</taxon>
        <taxon>Bacillati</taxon>
        <taxon>Actinomycetota</taxon>
        <taxon>Actinomycetes</taxon>
        <taxon>Micrococcales</taxon>
        <taxon>Intrasporangiaceae</taxon>
        <taxon>Oryzihumus</taxon>
    </lineage>
</organism>
<feature type="compositionally biased region" description="Gly residues" evidence="1">
    <location>
        <begin position="48"/>
        <end position="57"/>
    </location>
</feature>
<dbReference type="EMBL" id="VFOQ01000001">
    <property type="protein sequence ID" value="TQL58683.1"/>
    <property type="molecule type" value="Genomic_DNA"/>
</dbReference>